<evidence type="ECO:0000313" key="1">
    <source>
        <dbReference type="EMBL" id="CRK93369.1"/>
    </source>
</evidence>
<protein>
    <submittedName>
        <fullName evidence="1">CLUMA_CG006908, isoform A</fullName>
    </submittedName>
</protein>
<organism evidence="1 2">
    <name type="scientific">Clunio marinus</name>
    <dbReference type="NCBI Taxonomy" id="568069"/>
    <lineage>
        <taxon>Eukaryota</taxon>
        <taxon>Metazoa</taxon>
        <taxon>Ecdysozoa</taxon>
        <taxon>Arthropoda</taxon>
        <taxon>Hexapoda</taxon>
        <taxon>Insecta</taxon>
        <taxon>Pterygota</taxon>
        <taxon>Neoptera</taxon>
        <taxon>Endopterygota</taxon>
        <taxon>Diptera</taxon>
        <taxon>Nematocera</taxon>
        <taxon>Chironomoidea</taxon>
        <taxon>Chironomidae</taxon>
        <taxon>Clunio</taxon>
    </lineage>
</organism>
<dbReference type="EMBL" id="CVRI01000037">
    <property type="protein sequence ID" value="CRK93369.1"/>
    <property type="molecule type" value="Genomic_DNA"/>
</dbReference>
<sequence>MRWDLSATLATVHFSDAVGIQWPTFVWIDDNTEETRVFTIDLIMKSQQFSSVIGFLKLLGVGLNET</sequence>
<keyword evidence="2" id="KW-1185">Reference proteome</keyword>
<name>A0A1J1I4R0_9DIPT</name>
<dbReference type="Proteomes" id="UP000183832">
    <property type="component" value="Unassembled WGS sequence"/>
</dbReference>
<accession>A0A1J1I4R0</accession>
<gene>
    <name evidence="1" type="ORF">CLUMA_CG006908</name>
</gene>
<dbReference type="AlphaFoldDB" id="A0A1J1I4R0"/>
<evidence type="ECO:0000313" key="2">
    <source>
        <dbReference type="Proteomes" id="UP000183832"/>
    </source>
</evidence>
<reference evidence="1 2" key="1">
    <citation type="submission" date="2015-04" db="EMBL/GenBank/DDBJ databases">
        <authorList>
            <person name="Syromyatnikov M.Y."/>
            <person name="Popov V.N."/>
        </authorList>
    </citation>
    <scope>NUCLEOTIDE SEQUENCE [LARGE SCALE GENOMIC DNA]</scope>
</reference>
<proteinExistence type="predicted"/>
<dbReference type="OrthoDB" id="6108017at2759"/>